<dbReference type="PANTHER" id="PTHR33751:SF1">
    <property type="entry name" value="CBB3-TYPE CYTOCHROME C OXIDASE SUBUNIT FIXP"/>
    <property type="match status" value="1"/>
</dbReference>
<evidence type="ECO:0000259" key="9">
    <source>
        <dbReference type="PROSITE" id="PS51007"/>
    </source>
</evidence>
<feature type="transmembrane region" description="Helical" evidence="7">
    <location>
        <begin position="141"/>
        <end position="167"/>
    </location>
</feature>
<dbReference type="Pfam" id="PF14715">
    <property type="entry name" value="FixP_N"/>
    <property type="match status" value="1"/>
</dbReference>
<evidence type="ECO:0000256" key="8">
    <source>
        <dbReference type="SAM" id="SignalP"/>
    </source>
</evidence>
<feature type="transmembrane region" description="Helical" evidence="7">
    <location>
        <begin position="228"/>
        <end position="246"/>
    </location>
</feature>
<feature type="coiled-coil region" evidence="5">
    <location>
        <begin position="332"/>
        <end position="359"/>
    </location>
</feature>
<keyword evidence="7" id="KW-1133">Transmembrane helix</keyword>
<keyword evidence="1 4" id="KW-0349">Heme</keyword>
<evidence type="ECO:0000256" key="5">
    <source>
        <dbReference type="SAM" id="Coils"/>
    </source>
</evidence>
<feature type="domain" description="Cytochrome c" evidence="9">
    <location>
        <begin position="376"/>
        <end position="454"/>
    </location>
</feature>
<evidence type="ECO:0000313" key="10">
    <source>
        <dbReference type="EMBL" id="GAA0873907.1"/>
    </source>
</evidence>
<dbReference type="Pfam" id="PF00034">
    <property type="entry name" value="Cytochrom_C"/>
    <property type="match status" value="1"/>
</dbReference>
<keyword evidence="5" id="KW-0175">Coiled coil</keyword>
<keyword evidence="7" id="KW-0472">Membrane</keyword>
<feature type="region of interest" description="Disordered" evidence="6">
    <location>
        <begin position="460"/>
        <end position="498"/>
    </location>
</feature>
<feature type="compositionally biased region" description="Acidic residues" evidence="6">
    <location>
        <begin position="472"/>
        <end position="498"/>
    </location>
</feature>
<feature type="chain" id="PRO_5045469153" description="Cytochrome c domain-containing protein" evidence="8">
    <location>
        <begin position="21"/>
        <end position="498"/>
    </location>
</feature>
<dbReference type="Gene3D" id="6.10.280.130">
    <property type="match status" value="1"/>
</dbReference>
<sequence length="498" mass="56001">MKKYILGALVLVAYGLQLHAQDGKELFETVCSTCHKINDNSTGPKLKGVRQLWADAEESDLLYEWVRNPAGLIESGKSKRAIVAEAYSPTKMTAQNLTNEQIDAVFDYVENWQPEPEEPEIAGDGQVAPTIVQNYKENQKMFYWMIGAMVALLIAIIVMASSIQSFMKSDYFKKRMKDAYDRQHGGGAQKLTMLALIVGALSFPAASMAQSMDIGADEVLFKITTSDLYLVGAINIVLLFVLIYQARLFRSLYRMTLTPEQQKSVESEGITAKKINKILTDAVDIEDEQSILLDHEYDGIQELDNNLPPWWVWGFYASIVFAVIYLFNYHILKTADLQVAEYEKEVAQAEIEIAEYRAKMAMNVDEFNVTLLTDESALATGKTLFTKNCQSCHMEDGRGDIGPNLTDDYWIYTNDIATVFKTVKYGTPNGMPDHEKKLNPIELQQVASYVLSLEYVAGKEPEGELMKKQEVEETTPDETENSSEEESVDEESGDSTEE</sequence>
<reference evidence="10 11" key="1">
    <citation type="journal article" date="2019" name="Int. J. Syst. Evol. Microbiol.">
        <title>The Global Catalogue of Microorganisms (GCM) 10K type strain sequencing project: providing services to taxonomists for standard genome sequencing and annotation.</title>
        <authorList>
            <consortium name="The Broad Institute Genomics Platform"/>
            <consortium name="The Broad Institute Genome Sequencing Center for Infectious Disease"/>
            <person name="Wu L."/>
            <person name="Ma J."/>
        </authorList>
    </citation>
    <scope>NUCLEOTIDE SEQUENCE [LARGE SCALE GENOMIC DNA]</scope>
    <source>
        <strain evidence="10 11">JCM 16083</strain>
    </source>
</reference>
<dbReference type="Proteomes" id="UP001501126">
    <property type="component" value="Unassembled WGS sequence"/>
</dbReference>
<feature type="transmembrane region" description="Helical" evidence="7">
    <location>
        <begin position="188"/>
        <end position="208"/>
    </location>
</feature>
<name>A0ABN1ML04_9FLAO</name>
<dbReference type="PANTHER" id="PTHR33751">
    <property type="entry name" value="CBB3-TYPE CYTOCHROME C OXIDASE SUBUNIT FIXP"/>
    <property type="match status" value="1"/>
</dbReference>
<dbReference type="EMBL" id="BAAAFH010000003">
    <property type="protein sequence ID" value="GAA0873907.1"/>
    <property type="molecule type" value="Genomic_DNA"/>
</dbReference>
<feature type="domain" description="Cytochrome c" evidence="9">
    <location>
        <begin position="18"/>
        <end position="113"/>
    </location>
</feature>
<protein>
    <recommendedName>
        <fullName evidence="9">Cytochrome c domain-containing protein</fullName>
    </recommendedName>
</protein>
<dbReference type="InterPro" id="IPR036909">
    <property type="entry name" value="Cyt_c-like_dom_sf"/>
</dbReference>
<dbReference type="Gene3D" id="1.10.760.10">
    <property type="entry name" value="Cytochrome c-like domain"/>
    <property type="match status" value="2"/>
</dbReference>
<evidence type="ECO:0000256" key="3">
    <source>
        <dbReference type="ARBA" id="ARBA00023004"/>
    </source>
</evidence>
<feature type="signal peptide" evidence="8">
    <location>
        <begin position="1"/>
        <end position="20"/>
    </location>
</feature>
<keyword evidence="2 4" id="KW-0479">Metal-binding</keyword>
<dbReference type="InterPro" id="IPR050597">
    <property type="entry name" value="Cytochrome_c_Oxidase_Subunit"/>
</dbReference>
<evidence type="ECO:0000256" key="1">
    <source>
        <dbReference type="ARBA" id="ARBA00022617"/>
    </source>
</evidence>
<comment type="caution">
    <text evidence="10">The sequence shown here is derived from an EMBL/GenBank/DDBJ whole genome shotgun (WGS) entry which is preliminary data.</text>
</comment>
<keyword evidence="8" id="KW-0732">Signal</keyword>
<dbReference type="InterPro" id="IPR009056">
    <property type="entry name" value="Cyt_c-like_dom"/>
</dbReference>
<dbReference type="Pfam" id="PF13442">
    <property type="entry name" value="Cytochrome_CBB3"/>
    <property type="match status" value="1"/>
</dbReference>
<gene>
    <name evidence="10" type="ORF">GCM10009118_03150</name>
</gene>
<evidence type="ECO:0000256" key="6">
    <source>
        <dbReference type="SAM" id="MobiDB-lite"/>
    </source>
</evidence>
<accession>A0ABN1ML04</accession>
<keyword evidence="11" id="KW-1185">Reference proteome</keyword>
<dbReference type="SUPFAM" id="SSF46626">
    <property type="entry name" value="Cytochrome c"/>
    <property type="match status" value="2"/>
</dbReference>
<proteinExistence type="predicted"/>
<dbReference type="InterPro" id="IPR038414">
    <property type="entry name" value="CcoP_N_sf"/>
</dbReference>
<evidence type="ECO:0000256" key="2">
    <source>
        <dbReference type="ARBA" id="ARBA00022723"/>
    </source>
</evidence>
<keyword evidence="7" id="KW-0812">Transmembrane</keyword>
<evidence type="ECO:0000313" key="11">
    <source>
        <dbReference type="Proteomes" id="UP001501126"/>
    </source>
</evidence>
<keyword evidence="3 4" id="KW-0408">Iron</keyword>
<evidence type="ECO:0000256" key="4">
    <source>
        <dbReference type="PROSITE-ProRule" id="PRU00433"/>
    </source>
</evidence>
<evidence type="ECO:0000256" key="7">
    <source>
        <dbReference type="SAM" id="Phobius"/>
    </source>
</evidence>
<dbReference type="InterPro" id="IPR032858">
    <property type="entry name" value="CcoP_N"/>
</dbReference>
<feature type="transmembrane region" description="Helical" evidence="7">
    <location>
        <begin position="310"/>
        <end position="332"/>
    </location>
</feature>
<organism evidence="10 11">
    <name type="scientific">Wandonia haliotis</name>
    <dbReference type="NCBI Taxonomy" id="574963"/>
    <lineage>
        <taxon>Bacteria</taxon>
        <taxon>Pseudomonadati</taxon>
        <taxon>Bacteroidota</taxon>
        <taxon>Flavobacteriia</taxon>
        <taxon>Flavobacteriales</taxon>
        <taxon>Crocinitomicaceae</taxon>
        <taxon>Wandonia</taxon>
    </lineage>
</organism>
<feature type="compositionally biased region" description="Basic and acidic residues" evidence="6">
    <location>
        <begin position="460"/>
        <end position="471"/>
    </location>
</feature>
<dbReference type="PROSITE" id="PS51007">
    <property type="entry name" value="CYTC"/>
    <property type="match status" value="2"/>
</dbReference>